<dbReference type="SUPFAM" id="SSF51735">
    <property type="entry name" value="NAD(P)-binding Rossmann-fold domains"/>
    <property type="match status" value="1"/>
</dbReference>
<keyword evidence="3" id="KW-1185">Reference proteome</keyword>
<protein>
    <submittedName>
        <fullName evidence="2">3 beta-hydroxysteroid dehydrogenase/Delta 5--&gt;4-isomerase</fullName>
    </submittedName>
</protein>
<comment type="caution">
    <text evidence="2">The sequence shown here is derived from an EMBL/GenBank/DDBJ whole genome shotgun (WGS) entry which is preliminary data.</text>
</comment>
<accession>A0A5C6B028</accession>
<dbReference type="OrthoDB" id="9774199at2"/>
<gene>
    <name evidence="2" type="ORF">CA54_58150</name>
</gene>
<proteinExistence type="predicted"/>
<evidence type="ECO:0000313" key="2">
    <source>
        <dbReference type="EMBL" id="TWU05127.1"/>
    </source>
</evidence>
<sequence>MSSQPVVLLTGATGYVGSRLVPLLEQRGVVLRCLARSPETLRQKVSASTEVVQGDVLDKKSLELALAGAETAYYLVHLMASSADFEANDRKAAEYFGSAAHQAGVKRIIYLGGLGDETDPKLSPHLRSRHEVGRILRESGVETVEFRASVVVGAGSLSFDMIGSLTNRLPIMLCPRWLATPTQPIAVDDVLSYLLAALDLPHGKSQIFEIGSADVVTYGDLIREYARQRGLRRLLISVPVLTPYLSSLWLGLVTPANAEVGRHLIEGLKNPTIVRNKTALEVFNVRPLGIGEAIRRALQSCDEYSSMAIK</sequence>
<dbReference type="GO" id="GO:0044877">
    <property type="term" value="F:protein-containing complex binding"/>
    <property type="evidence" value="ECO:0007669"/>
    <property type="project" value="TreeGrafter"/>
</dbReference>
<dbReference type="EMBL" id="SJPP01000004">
    <property type="protein sequence ID" value="TWU05127.1"/>
    <property type="molecule type" value="Genomic_DNA"/>
</dbReference>
<organism evidence="2 3">
    <name type="scientific">Symmachiella macrocystis</name>
    <dbReference type="NCBI Taxonomy" id="2527985"/>
    <lineage>
        <taxon>Bacteria</taxon>
        <taxon>Pseudomonadati</taxon>
        <taxon>Planctomycetota</taxon>
        <taxon>Planctomycetia</taxon>
        <taxon>Planctomycetales</taxon>
        <taxon>Planctomycetaceae</taxon>
        <taxon>Symmachiella</taxon>
    </lineage>
</organism>
<evidence type="ECO:0000313" key="3">
    <source>
        <dbReference type="Proteomes" id="UP000320735"/>
    </source>
</evidence>
<dbReference type="InterPro" id="IPR016040">
    <property type="entry name" value="NAD(P)-bd_dom"/>
</dbReference>
<dbReference type="InterPro" id="IPR051207">
    <property type="entry name" value="ComplexI_NDUFA9_subunit"/>
</dbReference>
<dbReference type="PANTHER" id="PTHR12126">
    <property type="entry name" value="NADH-UBIQUINONE OXIDOREDUCTASE 39 KDA SUBUNIT-RELATED"/>
    <property type="match status" value="1"/>
</dbReference>
<dbReference type="Pfam" id="PF13460">
    <property type="entry name" value="NAD_binding_10"/>
    <property type="match status" value="1"/>
</dbReference>
<reference evidence="2 3" key="1">
    <citation type="submission" date="2019-02" db="EMBL/GenBank/DDBJ databases">
        <title>Deep-cultivation of Planctomycetes and their phenomic and genomic characterization uncovers novel biology.</title>
        <authorList>
            <person name="Wiegand S."/>
            <person name="Jogler M."/>
            <person name="Boedeker C."/>
            <person name="Pinto D."/>
            <person name="Vollmers J."/>
            <person name="Rivas-Marin E."/>
            <person name="Kohn T."/>
            <person name="Peeters S.H."/>
            <person name="Heuer A."/>
            <person name="Rast P."/>
            <person name="Oberbeckmann S."/>
            <person name="Bunk B."/>
            <person name="Jeske O."/>
            <person name="Meyerdierks A."/>
            <person name="Storesund J.E."/>
            <person name="Kallscheuer N."/>
            <person name="Luecker S."/>
            <person name="Lage O.M."/>
            <person name="Pohl T."/>
            <person name="Merkel B.J."/>
            <person name="Hornburger P."/>
            <person name="Mueller R.-W."/>
            <person name="Bruemmer F."/>
            <person name="Labrenz M."/>
            <person name="Spormann A.M."/>
            <person name="Op Den Camp H."/>
            <person name="Overmann J."/>
            <person name="Amann R."/>
            <person name="Jetten M.S.M."/>
            <person name="Mascher T."/>
            <person name="Medema M.H."/>
            <person name="Devos D.P."/>
            <person name="Kaster A.-K."/>
            <person name="Ovreas L."/>
            <person name="Rohde M."/>
            <person name="Galperin M.Y."/>
            <person name="Jogler C."/>
        </authorList>
    </citation>
    <scope>NUCLEOTIDE SEQUENCE [LARGE SCALE GENOMIC DNA]</scope>
    <source>
        <strain evidence="2 3">CA54</strain>
    </source>
</reference>
<feature type="domain" description="NAD(P)-binding" evidence="1">
    <location>
        <begin position="11"/>
        <end position="140"/>
    </location>
</feature>
<dbReference type="Proteomes" id="UP000320735">
    <property type="component" value="Unassembled WGS sequence"/>
</dbReference>
<dbReference type="Gene3D" id="3.40.50.720">
    <property type="entry name" value="NAD(P)-binding Rossmann-like Domain"/>
    <property type="match status" value="1"/>
</dbReference>
<dbReference type="RefSeq" id="WP_146374232.1">
    <property type="nucleotide sequence ID" value="NZ_SJPP01000004.1"/>
</dbReference>
<dbReference type="AlphaFoldDB" id="A0A5C6B028"/>
<dbReference type="PANTHER" id="PTHR12126:SF11">
    <property type="entry name" value="NADH DEHYDROGENASE [UBIQUINONE] 1 ALPHA SUBCOMPLEX SUBUNIT 9, MITOCHONDRIAL"/>
    <property type="match status" value="1"/>
</dbReference>
<name>A0A5C6B028_9PLAN</name>
<dbReference type="InterPro" id="IPR036291">
    <property type="entry name" value="NAD(P)-bd_dom_sf"/>
</dbReference>
<evidence type="ECO:0000259" key="1">
    <source>
        <dbReference type="Pfam" id="PF13460"/>
    </source>
</evidence>
<dbReference type="GO" id="GO:0016853">
    <property type="term" value="F:isomerase activity"/>
    <property type="evidence" value="ECO:0007669"/>
    <property type="project" value="UniProtKB-KW"/>
</dbReference>
<keyword evidence="2" id="KW-0413">Isomerase</keyword>